<dbReference type="EMBL" id="FNIT01000005">
    <property type="protein sequence ID" value="SDO34882.1"/>
    <property type="molecule type" value="Genomic_DNA"/>
</dbReference>
<evidence type="ECO:0008006" key="3">
    <source>
        <dbReference type="Google" id="ProtNLM"/>
    </source>
</evidence>
<sequence length="190" mass="21834">MNDLTSRLDEPLPQIKITCTSVDCENDLHCFLQKRRSGNKPAFGPCRACDADLVDWQRAHERDPDRIDALFADMRTEKIREHMWSQPFDGDALRKVRKHDRQTLHAKVRKRIASSVGKSAGVYDGRQTAMKGDVVLYAQHATATCCRQCILYWHGIPKNVELKDDEKEYLCLLVDRYLDARVGDDMLRGS</sequence>
<name>A0A1H0IU32_9HYPH</name>
<gene>
    <name evidence="1" type="ORF">SAMN05192530_105338</name>
</gene>
<reference evidence="1 2" key="1">
    <citation type="submission" date="2016-10" db="EMBL/GenBank/DDBJ databases">
        <authorList>
            <person name="de Groot N.N."/>
        </authorList>
    </citation>
    <scope>NUCLEOTIDE SEQUENCE [LARGE SCALE GENOMIC DNA]</scope>
    <source>
        <strain evidence="2">L7-484,KACC 16230,DSM 25025</strain>
    </source>
</reference>
<dbReference type="InterPro" id="IPR020378">
    <property type="entry name" value="DUF4186"/>
</dbReference>
<proteinExistence type="predicted"/>
<dbReference type="STRING" id="1166073.SAMN05192530_105338"/>
<keyword evidence="2" id="KW-1185">Reference proteome</keyword>
<dbReference type="RefSeq" id="WP_170842585.1">
    <property type="nucleotide sequence ID" value="NZ_FNIT01000005.1"/>
</dbReference>
<evidence type="ECO:0000313" key="1">
    <source>
        <dbReference type="EMBL" id="SDO34882.1"/>
    </source>
</evidence>
<organism evidence="1 2">
    <name type="scientific">Aureimonas jatrophae</name>
    <dbReference type="NCBI Taxonomy" id="1166073"/>
    <lineage>
        <taxon>Bacteria</taxon>
        <taxon>Pseudomonadati</taxon>
        <taxon>Pseudomonadota</taxon>
        <taxon>Alphaproteobacteria</taxon>
        <taxon>Hyphomicrobiales</taxon>
        <taxon>Aurantimonadaceae</taxon>
        <taxon>Aureimonas</taxon>
    </lineage>
</organism>
<dbReference type="Pfam" id="PF13811">
    <property type="entry name" value="DUF4186"/>
    <property type="match status" value="1"/>
</dbReference>
<dbReference type="Proteomes" id="UP000198793">
    <property type="component" value="Unassembled WGS sequence"/>
</dbReference>
<accession>A0A1H0IU32</accession>
<dbReference type="AlphaFoldDB" id="A0A1H0IU32"/>
<protein>
    <recommendedName>
        <fullName evidence="3">DUF4186 domain-containing protein</fullName>
    </recommendedName>
</protein>
<evidence type="ECO:0000313" key="2">
    <source>
        <dbReference type="Proteomes" id="UP000198793"/>
    </source>
</evidence>